<keyword evidence="1" id="KW-0456">Lyase</keyword>
<dbReference type="Pfam" id="PF01989">
    <property type="entry name" value="AcnX_swivel_put"/>
    <property type="match status" value="1"/>
</dbReference>
<dbReference type="PANTHER" id="PTHR36577">
    <property type="entry name" value="DUF521 DOMAIN PROTEIN (AFU_ORTHOLOGUE AFUA_6G00490)"/>
    <property type="match status" value="1"/>
</dbReference>
<name>A0A1W6YM65_9BORD</name>
<dbReference type="InterPro" id="IPR002840">
    <property type="entry name" value="PMDh-S-like_dom"/>
</dbReference>
<dbReference type="Proteomes" id="UP000194151">
    <property type="component" value="Chromosome"/>
</dbReference>
<dbReference type="KEGG" id="bgv:CAL12_15195"/>
<dbReference type="RefSeq" id="WP_086065326.1">
    <property type="nucleotide sequence ID" value="NZ_CP021108.1"/>
</dbReference>
<evidence type="ECO:0000259" key="2">
    <source>
        <dbReference type="Pfam" id="PF01989"/>
    </source>
</evidence>
<dbReference type="SUPFAM" id="SSF52016">
    <property type="entry name" value="LeuD/IlvD-like"/>
    <property type="match status" value="1"/>
</dbReference>
<proteinExistence type="predicted"/>
<dbReference type="OrthoDB" id="8907874at2"/>
<protein>
    <recommendedName>
        <fullName evidence="2">Phosphomevalonate dehydratase small subunit-like domain-containing protein</fullName>
    </recommendedName>
</protein>
<gene>
    <name evidence="3" type="ORF">CAL12_15195</name>
</gene>
<feature type="domain" description="Phosphomevalonate dehydratase small subunit-like" evidence="2">
    <location>
        <begin position="50"/>
        <end position="132"/>
    </location>
</feature>
<dbReference type="Gene3D" id="3.50.30.10">
    <property type="entry name" value="Phosphohistidine domain"/>
    <property type="match status" value="1"/>
</dbReference>
<evidence type="ECO:0000313" key="4">
    <source>
        <dbReference type="Proteomes" id="UP000194151"/>
    </source>
</evidence>
<evidence type="ECO:0000256" key="1">
    <source>
        <dbReference type="ARBA" id="ARBA00023239"/>
    </source>
</evidence>
<dbReference type="EMBL" id="CP021108">
    <property type="protein sequence ID" value="ARP82029.1"/>
    <property type="molecule type" value="Genomic_DNA"/>
</dbReference>
<organism evidence="3 4">
    <name type="scientific">Bordetella genomosp. 8</name>
    <dbReference type="NCBI Taxonomy" id="1416806"/>
    <lineage>
        <taxon>Bacteria</taxon>
        <taxon>Pseudomonadati</taxon>
        <taxon>Pseudomonadota</taxon>
        <taxon>Betaproteobacteria</taxon>
        <taxon>Burkholderiales</taxon>
        <taxon>Alcaligenaceae</taxon>
        <taxon>Bordetella</taxon>
    </lineage>
</organism>
<sequence length="177" mass="17722">MKPDSATSSAASSATSSAASSAASTAPDYSAVTVVPGDGHGGVLALQEPLSFWGGYDAQAGTIIEARHPQFGASLQGTCLLMARAKGSSSSSSVLAEAIRNGTGPAAIIMRERDLIVALGCIVASELYGIEVPIAVVDDASWQALTALPAGTPVRVQADAERCRIDAGPALIGTPSP</sequence>
<dbReference type="GO" id="GO:0016829">
    <property type="term" value="F:lyase activity"/>
    <property type="evidence" value="ECO:0007669"/>
    <property type="project" value="UniProtKB-KW"/>
</dbReference>
<reference evidence="3 4" key="1">
    <citation type="submission" date="2017-05" db="EMBL/GenBank/DDBJ databases">
        <title>Complete and WGS of Bordetella genogroups.</title>
        <authorList>
            <person name="Spilker T."/>
            <person name="LiPuma J."/>
        </authorList>
    </citation>
    <scope>NUCLEOTIDE SEQUENCE [LARGE SCALE GENOMIC DNA]</scope>
    <source>
        <strain evidence="3 4">AU19157</strain>
    </source>
</reference>
<dbReference type="STRING" id="1416806.CAL12_15195"/>
<keyword evidence="4" id="KW-1185">Reference proteome</keyword>
<dbReference type="AlphaFoldDB" id="A0A1W6YM65"/>
<evidence type="ECO:0000313" key="3">
    <source>
        <dbReference type="EMBL" id="ARP82029.1"/>
    </source>
</evidence>
<dbReference type="PANTHER" id="PTHR36577:SF3">
    <property type="entry name" value="DUF521 DOMAIN PROTEIN (AFU_ORTHOLOGUE AFUA_6G00490)"/>
    <property type="match status" value="1"/>
</dbReference>
<accession>A0A1W6YM65</accession>